<feature type="transmembrane region" description="Helical" evidence="9">
    <location>
        <begin position="70"/>
        <end position="90"/>
    </location>
</feature>
<comment type="similarity">
    <text evidence="2 9">Belongs to the ABC-2 integral membrane protein family.</text>
</comment>
<dbReference type="RefSeq" id="WP_104486639.1">
    <property type="nucleotide sequence ID" value="NZ_BMYB01000002.1"/>
</dbReference>
<protein>
    <recommendedName>
        <fullName evidence="9">Transport permease protein</fullName>
    </recommendedName>
</protein>
<name>A0A2P5TLJ9_9GAMM</name>
<feature type="transmembrane region" description="Helical" evidence="9">
    <location>
        <begin position="151"/>
        <end position="175"/>
    </location>
</feature>
<organism evidence="11 12">
    <name type="scientific">Oceanisphaera arctica</name>
    <dbReference type="NCBI Taxonomy" id="641510"/>
    <lineage>
        <taxon>Bacteria</taxon>
        <taxon>Pseudomonadati</taxon>
        <taxon>Pseudomonadota</taxon>
        <taxon>Gammaproteobacteria</taxon>
        <taxon>Aeromonadales</taxon>
        <taxon>Aeromonadaceae</taxon>
        <taxon>Oceanisphaera</taxon>
    </lineage>
</organism>
<keyword evidence="8 9" id="KW-0472">Membrane</keyword>
<dbReference type="PROSITE" id="PS51012">
    <property type="entry name" value="ABC_TM2"/>
    <property type="match status" value="1"/>
</dbReference>
<dbReference type="PANTHER" id="PTHR30413">
    <property type="entry name" value="INNER MEMBRANE TRANSPORT PERMEASE"/>
    <property type="match status" value="1"/>
</dbReference>
<keyword evidence="4 9" id="KW-1003">Cell membrane</keyword>
<proteinExistence type="inferred from homology"/>
<evidence type="ECO:0000256" key="6">
    <source>
        <dbReference type="ARBA" id="ARBA00022989"/>
    </source>
</evidence>
<evidence type="ECO:0000256" key="7">
    <source>
        <dbReference type="ARBA" id="ARBA00023047"/>
    </source>
</evidence>
<dbReference type="OrthoDB" id="9814458at2"/>
<dbReference type="InterPro" id="IPR047817">
    <property type="entry name" value="ABC2_TM_bact-type"/>
</dbReference>
<evidence type="ECO:0000313" key="11">
    <source>
        <dbReference type="EMBL" id="PPL16185.1"/>
    </source>
</evidence>
<comment type="subcellular location">
    <subcellularLocation>
        <location evidence="9">Cell inner membrane</location>
        <topology evidence="9">Multi-pass membrane protein</topology>
    </subcellularLocation>
    <subcellularLocation>
        <location evidence="1">Cell membrane</location>
        <topology evidence="1">Multi-pass membrane protein</topology>
    </subcellularLocation>
</comment>
<evidence type="ECO:0000256" key="1">
    <source>
        <dbReference type="ARBA" id="ARBA00004651"/>
    </source>
</evidence>
<evidence type="ECO:0000256" key="2">
    <source>
        <dbReference type="ARBA" id="ARBA00007783"/>
    </source>
</evidence>
<dbReference type="GO" id="GO:0005886">
    <property type="term" value="C:plasma membrane"/>
    <property type="evidence" value="ECO:0007669"/>
    <property type="project" value="UniProtKB-SubCell"/>
</dbReference>
<evidence type="ECO:0000256" key="4">
    <source>
        <dbReference type="ARBA" id="ARBA00022475"/>
    </source>
</evidence>
<feature type="transmembrane region" description="Helical" evidence="9">
    <location>
        <begin position="182"/>
        <end position="201"/>
    </location>
</feature>
<keyword evidence="6 9" id="KW-1133">Transmembrane helix</keyword>
<accession>A0A2P5TLJ9</accession>
<feature type="domain" description="ABC transmembrane type-2" evidence="10">
    <location>
        <begin position="38"/>
        <end position="261"/>
    </location>
</feature>
<dbReference type="EMBL" id="MPZM01000019">
    <property type="protein sequence ID" value="PPL16185.1"/>
    <property type="molecule type" value="Genomic_DNA"/>
</dbReference>
<reference evidence="12" key="1">
    <citation type="submission" date="2016-11" db="EMBL/GenBank/DDBJ databases">
        <authorList>
            <person name="Sisinthy S."/>
            <person name="Ara S."/>
            <person name="Gundlapally S.R."/>
        </authorList>
    </citation>
    <scope>NUCLEOTIDE SEQUENCE [LARGE SCALE GENOMIC DNA]</scope>
    <source>
        <strain evidence="12">V1-41</strain>
    </source>
</reference>
<dbReference type="GO" id="GO:0140359">
    <property type="term" value="F:ABC-type transporter activity"/>
    <property type="evidence" value="ECO:0007669"/>
    <property type="project" value="InterPro"/>
</dbReference>
<evidence type="ECO:0000256" key="8">
    <source>
        <dbReference type="ARBA" id="ARBA00023136"/>
    </source>
</evidence>
<keyword evidence="12" id="KW-1185">Reference proteome</keyword>
<evidence type="ECO:0000256" key="9">
    <source>
        <dbReference type="RuleBase" id="RU361157"/>
    </source>
</evidence>
<evidence type="ECO:0000256" key="5">
    <source>
        <dbReference type="ARBA" id="ARBA00022692"/>
    </source>
</evidence>
<keyword evidence="7" id="KW-0762">Sugar transport</keyword>
<sequence>MNHLVALRRFGRDLWQSRGLLLSLAKNDFRARYMTNQLGMLWAFVQPSVLIAIFWFVFEVGFKSKPVADFPFILWLITGMVPWLFVAESLQSATQSVLNHSFLVKKIVFRVALLPMIQIISALVIHLFFVAVMLAMYLGYGYRPSLYWLQIPYYLLATLVLVQGLSWLTSAVVVFVRDLGQLVAMVVQFGFWLTPVFWSVAMLPERFQSLVQLNPIYYLVEGYRDSLIHQQWFWQQPGLTLQFWLITGTLFVTGALVFRKLRPHFADVI</sequence>
<keyword evidence="5 9" id="KW-0812">Transmembrane</keyword>
<evidence type="ECO:0000313" key="12">
    <source>
        <dbReference type="Proteomes" id="UP000242231"/>
    </source>
</evidence>
<feature type="transmembrane region" description="Helical" evidence="9">
    <location>
        <begin position="111"/>
        <end position="139"/>
    </location>
</feature>
<evidence type="ECO:0000256" key="3">
    <source>
        <dbReference type="ARBA" id="ARBA00022448"/>
    </source>
</evidence>
<dbReference type="Pfam" id="PF01061">
    <property type="entry name" value="ABC2_membrane"/>
    <property type="match status" value="1"/>
</dbReference>
<dbReference type="GO" id="GO:0015920">
    <property type="term" value="P:lipopolysaccharide transport"/>
    <property type="evidence" value="ECO:0007669"/>
    <property type="project" value="TreeGrafter"/>
</dbReference>
<dbReference type="InterPro" id="IPR013525">
    <property type="entry name" value="ABC2_TM"/>
</dbReference>
<comment type="caution">
    <text evidence="11">The sequence shown here is derived from an EMBL/GenBank/DDBJ whole genome shotgun (WGS) entry which is preliminary data.</text>
</comment>
<feature type="transmembrane region" description="Helical" evidence="9">
    <location>
        <begin position="38"/>
        <end position="58"/>
    </location>
</feature>
<dbReference type="GO" id="GO:0015774">
    <property type="term" value="P:polysaccharide transport"/>
    <property type="evidence" value="ECO:0007669"/>
    <property type="project" value="UniProtKB-KW"/>
</dbReference>
<feature type="transmembrane region" description="Helical" evidence="9">
    <location>
        <begin position="241"/>
        <end position="258"/>
    </location>
</feature>
<evidence type="ECO:0000259" key="10">
    <source>
        <dbReference type="PROSITE" id="PS51012"/>
    </source>
</evidence>
<keyword evidence="7" id="KW-0625">Polysaccharide transport</keyword>
<dbReference type="Proteomes" id="UP000242231">
    <property type="component" value="Unassembled WGS sequence"/>
</dbReference>
<gene>
    <name evidence="11" type="ORF">UN63_10045</name>
</gene>
<dbReference type="PANTHER" id="PTHR30413:SF10">
    <property type="entry name" value="CAPSULE POLYSACCHARIDE EXPORT INNER-MEMBRANE PROTEIN CTRC"/>
    <property type="match status" value="1"/>
</dbReference>
<keyword evidence="3 9" id="KW-0813">Transport</keyword>
<dbReference type="AlphaFoldDB" id="A0A2P5TLJ9"/>